<dbReference type="Proteomes" id="UP000254065">
    <property type="component" value="Unassembled WGS sequence"/>
</dbReference>
<protein>
    <submittedName>
        <fullName evidence="1">Uncharacterized protein</fullName>
    </submittedName>
</protein>
<evidence type="ECO:0000313" key="1">
    <source>
        <dbReference type="EMBL" id="STZ09382.1"/>
    </source>
</evidence>
<reference evidence="1 2" key="1">
    <citation type="submission" date="2018-06" db="EMBL/GenBank/DDBJ databases">
        <authorList>
            <consortium name="Pathogen Informatics"/>
            <person name="Doyle S."/>
        </authorList>
    </citation>
    <scope>NUCLEOTIDE SEQUENCE [LARGE SCALE GENOMIC DNA]</scope>
    <source>
        <strain evidence="1 2">NCTC12877</strain>
    </source>
</reference>
<keyword evidence="2" id="KW-1185">Reference proteome</keyword>
<gene>
    <name evidence="1" type="ORF">NCTC12877_02398</name>
</gene>
<evidence type="ECO:0000313" key="2">
    <source>
        <dbReference type="Proteomes" id="UP000254065"/>
    </source>
</evidence>
<organism evidence="1 2">
    <name type="scientific">Moraxella caprae</name>
    <dbReference type="NCBI Taxonomy" id="90240"/>
    <lineage>
        <taxon>Bacteria</taxon>
        <taxon>Pseudomonadati</taxon>
        <taxon>Pseudomonadota</taxon>
        <taxon>Gammaproteobacteria</taxon>
        <taxon>Moraxellales</taxon>
        <taxon>Moraxellaceae</taxon>
        <taxon>Moraxella</taxon>
    </lineage>
</organism>
<accession>A0A378R299</accession>
<proteinExistence type="predicted"/>
<sequence>MNDFLFVILENKCRANYICPVLNLDFGANKLPLYVQILKYILI</sequence>
<name>A0A378R299_9GAMM</name>
<dbReference type="STRING" id="1122244.GCA_000426885_01533"/>
<dbReference type="AlphaFoldDB" id="A0A378R299"/>
<dbReference type="EMBL" id="UGQB01000004">
    <property type="protein sequence ID" value="STZ09382.1"/>
    <property type="molecule type" value="Genomic_DNA"/>
</dbReference>